<dbReference type="AlphaFoldDB" id="A0A5N6YYN0"/>
<keyword evidence="3" id="KW-1185">Reference proteome</keyword>
<evidence type="ECO:0000313" key="2">
    <source>
        <dbReference type="EMBL" id="KAE8348790.1"/>
    </source>
</evidence>
<organism evidence="2 3">
    <name type="scientific">Aspergillus coremiiformis</name>
    <dbReference type="NCBI Taxonomy" id="138285"/>
    <lineage>
        <taxon>Eukaryota</taxon>
        <taxon>Fungi</taxon>
        <taxon>Dikarya</taxon>
        <taxon>Ascomycota</taxon>
        <taxon>Pezizomycotina</taxon>
        <taxon>Eurotiomycetes</taxon>
        <taxon>Eurotiomycetidae</taxon>
        <taxon>Eurotiales</taxon>
        <taxon>Aspergillaceae</taxon>
        <taxon>Aspergillus</taxon>
        <taxon>Aspergillus subgen. Circumdati</taxon>
    </lineage>
</organism>
<accession>A0A5N6YYN0</accession>
<proteinExistence type="predicted"/>
<gene>
    <name evidence="2" type="ORF">BDV28DRAFT_77699</name>
</gene>
<evidence type="ECO:0000256" key="1">
    <source>
        <dbReference type="SAM" id="MobiDB-lite"/>
    </source>
</evidence>
<name>A0A5N6YYN0_9EURO</name>
<dbReference type="OrthoDB" id="4448936at2759"/>
<dbReference type="EMBL" id="ML739398">
    <property type="protein sequence ID" value="KAE8348790.1"/>
    <property type="molecule type" value="Genomic_DNA"/>
</dbReference>
<reference evidence="3" key="1">
    <citation type="submission" date="2019-04" db="EMBL/GenBank/DDBJ databases">
        <title>Friends and foes A comparative genomics studyof 23 Aspergillus species from section Flavi.</title>
        <authorList>
            <consortium name="DOE Joint Genome Institute"/>
            <person name="Kjaerbolling I."/>
            <person name="Vesth T."/>
            <person name="Frisvad J.C."/>
            <person name="Nybo J.L."/>
            <person name="Theobald S."/>
            <person name="Kildgaard S."/>
            <person name="Isbrandt T."/>
            <person name="Kuo A."/>
            <person name="Sato A."/>
            <person name="Lyhne E.K."/>
            <person name="Kogle M.E."/>
            <person name="Wiebenga A."/>
            <person name="Kun R.S."/>
            <person name="Lubbers R.J."/>
            <person name="Makela M.R."/>
            <person name="Barry K."/>
            <person name="Chovatia M."/>
            <person name="Clum A."/>
            <person name="Daum C."/>
            <person name="Haridas S."/>
            <person name="He G."/>
            <person name="LaButti K."/>
            <person name="Lipzen A."/>
            <person name="Mondo S."/>
            <person name="Riley R."/>
            <person name="Salamov A."/>
            <person name="Simmons B.A."/>
            <person name="Magnuson J.K."/>
            <person name="Henrissat B."/>
            <person name="Mortensen U.H."/>
            <person name="Larsen T.O."/>
            <person name="Devries R.P."/>
            <person name="Grigoriev I.V."/>
            <person name="Machida M."/>
            <person name="Baker S.E."/>
            <person name="Andersen M.R."/>
        </authorList>
    </citation>
    <scope>NUCLEOTIDE SEQUENCE [LARGE SCALE GENOMIC DNA]</scope>
    <source>
        <strain evidence="3">CBS 553.77</strain>
    </source>
</reference>
<feature type="region of interest" description="Disordered" evidence="1">
    <location>
        <begin position="1"/>
        <end position="34"/>
    </location>
</feature>
<sequence>MESSLYPTHLDRLSPPHSLPEHPWETDRSLPTSPLEVHDTRENAALLPKRIAKIAHRVSQNAHVSSEDMPTAHHCLDTLEALLDPRPKFTHEVVKCRPPRSYPENSDLVAPTPTSPSPMEDRASSANEPSYPQLIALLNEVTTLNVELNQRRKESLYIYDLLTRECQGLSRRISELEDEVHEL</sequence>
<feature type="compositionally biased region" description="Basic and acidic residues" evidence="1">
    <location>
        <begin position="9"/>
        <end position="28"/>
    </location>
</feature>
<protein>
    <submittedName>
        <fullName evidence="2">Uncharacterized protein</fullName>
    </submittedName>
</protein>
<feature type="region of interest" description="Disordered" evidence="1">
    <location>
        <begin position="100"/>
        <end position="127"/>
    </location>
</feature>
<dbReference type="Proteomes" id="UP000327118">
    <property type="component" value="Unassembled WGS sequence"/>
</dbReference>
<evidence type="ECO:0000313" key="3">
    <source>
        <dbReference type="Proteomes" id="UP000327118"/>
    </source>
</evidence>